<evidence type="ECO:0000313" key="3">
    <source>
        <dbReference type="EMBL" id="CAK1601454.1"/>
    </source>
</evidence>
<keyword evidence="4" id="KW-1185">Reference proteome</keyword>
<gene>
    <name evidence="2" type="ORF">PARMNEM_LOCUS1910</name>
    <name evidence="3" type="ORF">PARMNEM_LOCUS20090</name>
</gene>
<organism evidence="2 4">
    <name type="scientific">Parnassius mnemosyne</name>
    <name type="common">clouded apollo</name>
    <dbReference type="NCBI Taxonomy" id="213953"/>
    <lineage>
        <taxon>Eukaryota</taxon>
        <taxon>Metazoa</taxon>
        <taxon>Ecdysozoa</taxon>
        <taxon>Arthropoda</taxon>
        <taxon>Hexapoda</taxon>
        <taxon>Insecta</taxon>
        <taxon>Pterygota</taxon>
        <taxon>Neoptera</taxon>
        <taxon>Endopterygota</taxon>
        <taxon>Lepidoptera</taxon>
        <taxon>Glossata</taxon>
        <taxon>Ditrysia</taxon>
        <taxon>Papilionoidea</taxon>
        <taxon>Papilionidae</taxon>
        <taxon>Parnassiinae</taxon>
        <taxon>Parnassini</taxon>
        <taxon>Parnassius</taxon>
        <taxon>Driopa</taxon>
    </lineage>
</organism>
<dbReference type="Proteomes" id="UP001314205">
    <property type="component" value="Unassembled WGS sequence"/>
</dbReference>
<dbReference type="AlphaFoldDB" id="A0AAV1KAM8"/>
<feature type="compositionally biased region" description="Basic and acidic residues" evidence="1">
    <location>
        <begin position="182"/>
        <end position="198"/>
    </location>
</feature>
<dbReference type="PANTHER" id="PTHR10773">
    <property type="entry name" value="DNA-DIRECTED RNA POLYMERASES I, II, AND III SUBUNIT RPABC2"/>
    <property type="match status" value="1"/>
</dbReference>
<evidence type="ECO:0000313" key="4">
    <source>
        <dbReference type="Proteomes" id="UP001314205"/>
    </source>
</evidence>
<feature type="compositionally biased region" description="Basic and acidic residues" evidence="1">
    <location>
        <begin position="38"/>
        <end position="47"/>
    </location>
</feature>
<proteinExistence type="predicted"/>
<feature type="compositionally biased region" description="Basic residues" evidence="1">
    <location>
        <begin position="399"/>
        <end position="412"/>
    </location>
</feature>
<dbReference type="PANTHER" id="PTHR10773:SF19">
    <property type="match status" value="1"/>
</dbReference>
<sequence length="412" mass="46304">MSRSKRIEQIVKLGQEGQVPLPFSYNVISELPSMDEPADLKAEKEGELGSLKRKRSSSSTSSSSSLSSYSSSSSSTSTSSSLHDTSSKEAITEIPATSVDTLRRAKDSDYKAIGMTLPIVLNVDNNNQFENQNNIEDDVIRDNISSPSLLDSVDKLHAPHGEKPVASPLMDLYNLINTTSSADKENNPPNSEDEHYADIDFSPDDSTDECQPPQRRHIRNISFSPISNTSSSTVGFNSEIRHSLTPKKGKKRIRNPQKWKKNISKELKNSGKEYVSRTGKKIDAKVMIPPCNCRLQCRNQFSEDQRRQIFESYWNLASIQRQRDFLCSCIEPLNILCRRIKNVEKPRTPNCSFSFLNNGRSFKICKTFLLNTLGISERTLRTVIEAKKYNSGMAPKDNRGKHGHHKKTPKST</sequence>
<feature type="region of interest" description="Disordered" evidence="1">
    <location>
        <begin position="179"/>
        <end position="254"/>
    </location>
</feature>
<reference evidence="2 4" key="1">
    <citation type="submission" date="2023-11" db="EMBL/GenBank/DDBJ databases">
        <authorList>
            <person name="Hedman E."/>
            <person name="Englund M."/>
            <person name="Stromberg M."/>
            <person name="Nyberg Akerstrom W."/>
            <person name="Nylinder S."/>
            <person name="Jareborg N."/>
            <person name="Kallberg Y."/>
            <person name="Kronander E."/>
        </authorList>
    </citation>
    <scope>NUCLEOTIDE SEQUENCE [LARGE SCALE GENOMIC DNA]</scope>
</reference>
<evidence type="ECO:0000313" key="2">
    <source>
        <dbReference type="EMBL" id="CAK1580058.1"/>
    </source>
</evidence>
<dbReference type="EMBL" id="CAVLGL010000013">
    <property type="protein sequence ID" value="CAK1580058.1"/>
    <property type="molecule type" value="Genomic_DNA"/>
</dbReference>
<feature type="region of interest" description="Disordered" evidence="1">
    <location>
        <begin position="391"/>
        <end position="412"/>
    </location>
</feature>
<protein>
    <submittedName>
        <fullName evidence="2">Uncharacterized protein</fullName>
    </submittedName>
</protein>
<feature type="compositionally biased region" description="Low complexity" evidence="1">
    <location>
        <begin position="57"/>
        <end position="84"/>
    </location>
</feature>
<evidence type="ECO:0000256" key="1">
    <source>
        <dbReference type="SAM" id="MobiDB-lite"/>
    </source>
</evidence>
<feature type="compositionally biased region" description="Basic residues" evidence="1">
    <location>
        <begin position="244"/>
        <end position="254"/>
    </location>
</feature>
<accession>A0AAV1KAM8</accession>
<feature type="compositionally biased region" description="Low complexity" evidence="1">
    <location>
        <begin position="220"/>
        <end position="233"/>
    </location>
</feature>
<comment type="caution">
    <text evidence="2">The sequence shown here is derived from an EMBL/GenBank/DDBJ whole genome shotgun (WGS) entry which is preliminary data.</text>
</comment>
<name>A0AAV1KAM8_9NEOP</name>
<feature type="region of interest" description="Disordered" evidence="1">
    <location>
        <begin position="32"/>
        <end position="89"/>
    </location>
</feature>
<dbReference type="EMBL" id="CAVLGL010000126">
    <property type="protein sequence ID" value="CAK1601454.1"/>
    <property type="molecule type" value="Genomic_DNA"/>
</dbReference>